<dbReference type="Pfam" id="PF00027">
    <property type="entry name" value="cNMP_binding"/>
    <property type="match status" value="1"/>
</dbReference>
<dbReference type="OrthoDB" id="421226at2759"/>
<protein>
    <recommendedName>
        <fullName evidence="9">Cyclic nucleotide-binding domain-containing protein</fullName>
    </recommendedName>
</protein>
<dbReference type="Gene3D" id="2.60.120.10">
    <property type="entry name" value="Jelly Rolls"/>
    <property type="match status" value="1"/>
</dbReference>
<dbReference type="InterPro" id="IPR005821">
    <property type="entry name" value="Ion_trans_dom"/>
</dbReference>
<evidence type="ECO:0000256" key="8">
    <source>
        <dbReference type="SAM" id="Phobius"/>
    </source>
</evidence>
<evidence type="ECO:0000256" key="7">
    <source>
        <dbReference type="ARBA" id="ARBA00023303"/>
    </source>
</evidence>
<evidence type="ECO:0000256" key="5">
    <source>
        <dbReference type="ARBA" id="ARBA00023065"/>
    </source>
</evidence>
<feature type="domain" description="Cyclic nucleotide-binding" evidence="9">
    <location>
        <begin position="406"/>
        <end position="507"/>
    </location>
</feature>
<name>A0A1R2C0Y2_9CILI</name>
<dbReference type="SUPFAM" id="SSF51206">
    <property type="entry name" value="cAMP-binding domain-like"/>
    <property type="match status" value="1"/>
</dbReference>
<dbReference type="AlphaFoldDB" id="A0A1R2C0Y2"/>
<dbReference type="GO" id="GO:0016020">
    <property type="term" value="C:membrane"/>
    <property type="evidence" value="ECO:0007669"/>
    <property type="project" value="UniProtKB-SubCell"/>
</dbReference>
<keyword evidence="3 8" id="KW-0812">Transmembrane</keyword>
<evidence type="ECO:0000313" key="11">
    <source>
        <dbReference type="Proteomes" id="UP000187209"/>
    </source>
</evidence>
<organism evidence="10 11">
    <name type="scientific">Stentor coeruleus</name>
    <dbReference type="NCBI Taxonomy" id="5963"/>
    <lineage>
        <taxon>Eukaryota</taxon>
        <taxon>Sar</taxon>
        <taxon>Alveolata</taxon>
        <taxon>Ciliophora</taxon>
        <taxon>Postciliodesmatophora</taxon>
        <taxon>Heterotrichea</taxon>
        <taxon>Heterotrichida</taxon>
        <taxon>Stentoridae</taxon>
        <taxon>Stentor</taxon>
    </lineage>
</organism>
<dbReference type="PROSITE" id="PS50042">
    <property type="entry name" value="CNMP_BINDING_3"/>
    <property type="match status" value="1"/>
</dbReference>
<sequence length="652" mass="76293">MFDLPSIDRQDNLEPSIHNSSCLKDPIINTQSSRGYEADNYKAARRYKLSVLSHLQKTQTSEFVSKLWSIIHPQSKFKRIWDSIMIFLLLYTATIMPYRIAFIEGMIYDSWWWLDNVLNLLFFIDFLINCFSAYYDEYDNLIYNHKKIILNYFRGWMMVDLIGCLPFDLFLESTTSSGYNNLLRLFRLPRLYRLLRISKIFKLIQQYKNSEIVMKIQDFFNIKQSVARLIGVFVTVLICVHIFACMWAFLPKLENYDTRTWVFKGNFLDEQQYILSIYWCFVTFSTVGYGDITPGTSAECIVAIFWMLFGICFYSFIIGSLASILSSLETKETVLMNRLSAIDEFSKESNLSKDLRLKIRHYVKSSSEFEGFKWTDQRNIFFELPKNLRYEIALSMHQGSAKFLNFFKYRNSTFISSVVPFLSHVIVLKDNYVYKIGEYADEIFFLLRGKVEVKAEINEEEIILVSLLPGCCFGDIEVVKQLNRTYSIKCCAKSSLLIMNYDLLEYIKSTFQAVWHDLVVQAYESDKIFTVLKENIQEIKEFSKGEHIKNLKDINEFINKRISKEFFEEENWKLGKDLLTDEEASALNIENIKKNVVNIKKTSNQINDSLDQIIEQLKSGSERSQSSVEHTPSSKSLIYHGNGVPIFAFDNN</sequence>
<evidence type="ECO:0000259" key="9">
    <source>
        <dbReference type="PROSITE" id="PS50042"/>
    </source>
</evidence>
<keyword evidence="11" id="KW-1185">Reference proteome</keyword>
<keyword evidence="2" id="KW-0813">Transport</keyword>
<dbReference type="PRINTS" id="PR01463">
    <property type="entry name" value="EAGCHANLFMLY"/>
</dbReference>
<keyword evidence="5" id="KW-0406">Ion transport</keyword>
<dbReference type="InterPro" id="IPR000595">
    <property type="entry name" value="cNMP-bd_dom"/>
</dbReference>
<evidence type="ECO:0000256" key="2">
    <source>
        <dbReference type="ARBA" id="ARBA00022448"/>
    </source>
</evidence>
<feature type="transmembrane region" description="Helical" evidence="8">
    <location>
        <begin position="301"/>
        <end position="325"/>
    </location>
</feature>
<feature type="transmembrane region" description="Helical" evidence="8">
    <location>
        <begin position="270"/>
        <end position="289"/>
    </location>
</feature>
<feature type="transmembrane region" description="Helical" evidence="8">
    <location>
        <begin position="80"/>
        <end position="100"/>
    </location>
</feature>
<dbReference type="PANTHER" id="PTHR47823:SF9">
    <property type="entry name" value="CHROMOSOME UNDETERMINED SCAFFOLD_10, WHOLE GENOME SHOTGUN SEQUENCE"/>
    <property type="match status" value="1"/>
</dbReference>
<gene>
    <name evidence="10" type="ORF">SteCoe_16548</name>
</gene>
<evidence type="ECO:0000256" key="1">
    <source>
        <dbReference type="ARBA" id="ARBA00004141"/>
    </source>
</evidence>
<dbReference type="InterPro" id="IPR014710">
    <property type="entry name" value="RmlC-like_jellyroll"/>
</dbReference>
<dbReference type="SUPFAM" id="SSF81324">
    <property type="entry name" value="Voltage-gated potassium channels"/>
    <property type="match status" value="1"/>
</dbReference>
<dbReference type="CDD" id="cd00038">
    <property type="entry name" value="CAP_ED"/>
    <property type="match status" value="1"/>
</dbReference>
<dbReference type="InterPro" id="IPR018490">
    <property type="entry name" value="cNMP-bd_dom_sf"/>
</dbReference>
<feature type="transmembrane region" description="Helical" evidence="8">
    <location>
        <begin position="112"/>
        <end position="135"/>
    </location>
</feature>
<dbReference type="FunFam" id="1.10.287.70:FF:000123">
    <property type="entry name" value="Potassium channel KAT3"/>
    <property type="match status" value="1"/>
</dbReference>
<keyword evidence="4 8" id="KW-1133">Transmembrane helix</keyword>
<evidence type="ECO:0000313" key="10">
    <source>
        <dbReference type="EMBL" id="OMJ82678.1"/>
    </source>
</evidence>
<dbReference type="Gene3D" id="1.10.287.630">
    <property type="entry name" value="Helix hairpin bin"/>
    <property type="match status" value="1"/>
</dbReference>
<dbReference type="Pfam" id="PF00520">
    <property type="entry name" value="Ion_trans"/>
    <property type="match status" value="1"/>
</dbReference>
<reference evidence="10 11" key="1">
    <citation type="submission" date="2016-11" db="EMBL/GenBank/DDBJ databases">
        <title>The macronuclear genome of Stentor coeruleus: a giant cell with tiny introns.</title>
        <authorList>
            <person name="Slabodnick M."/>
            <person name="Ruby J.G."/>
            <person name="Reiff S.B."/>
            <person name="Swart E.C."/>
            <person name="Gosai S."/>
            <person name="Prabakaran S."/>
            <person name="Witkowska E."/>
            <person name="Larue G.E."/>
            <person name="Fisher S."/>
            <person name="Freeman R.M."/>
            <person name="Gunawardena J."/>
            <person name="Chu W."/>
            <person name="Stover N.A."/>
            <person name="Gregory B.D."/>
            <person name="Nowacki M."/>
            <person name="Derisi J."/>
            <person name="Roy S.W."/>
            <person name="Marshall W.F."/>
            <person name="Sood P."/>
        </authorList>
    </citation>
    <scope>NUCLEOTIDE SEQUENCE [LARGE SCALE GENOMIC DNA]</scope>
    <source>
        <strain evidence="10">WM001</strain>
    </source>
</reference>
<feature type="transmembrane region" description="Helical" evidence="8">
    <location>
        <begin position="229"/>
        <end position="250"/>
    </location>
</feature>
<dbReference type="Gene3D" id="1.10.287.70">
    <property type="match status" value="1"/>
</dbReference>
<evidence type="ECO:0000256" key="4">
    <source>
        <dbReference type="ARBA" id="ARBA00022989"/>
    </source>
</evidence>
<dbReference type="InterPro" id="IPR003938">
    <property type="entry name" value="K_chnl_volt-dep_EAG/ELK/ERG"/>
</dbReference>
<proteinExistence type="predicted"/>
<dbReference type="EMBL" id="MPUH01000331">
    <property type="protein sequence ID" value="OMJ82678.1"/>
    <property type="molecule type" value="Genomic_DNA"/>
</dbReference>
<keyword evidence="7" id="KW-0407">Ion channel</keyword>
<dbReference type="PANTHER" id="PTHR47823">
    <property type="entry name" value="ION_TRANS DOMAIN-CONTAINING PROTEIN"/>
    <property type="match status" value="1"/>
</dbReference>
<accession>A0A1R2C0Y2</accession>
<comment type="subcellular location">
    <subcellularLocation>
        <location evidence="1">Membrane</location>
        <topology evidence="1">Multi-pass membrane protein</topology>
    </subcellularLocation>
</comment>
<dbReference type="Proteomes" id="UP000187209">
    <property type="component" value="Unassembled WGS sequence"/>
</dbReference>
<evidence type="ECO:0000256" key="6">
    <source>
        <dbReference type="ARBA" id="ARBA00023136"/>
    </source>
</evidence>
<keyword evidence="6 8" id="KW-0472">Membrane</keyword>
<dbReference type="GO" id="GO:0005249">
    <property type="term" value="F:voltage-gated potassium channel activity"/>
    <property type="evidence" value="ECO:0007669"/>
    <property type="project" value="InterPro"/>
</dbReference>
<comment type="caution">
    <text evidence="10">The sequence shown here is derived from an EMBL/GenBank/DDBJ whole genome shotgun (WGS) entry which is preliminary data.</text>
</comment>
<evidence type="ECO:0000256" key="3">
    <source>
        <dbReference type="ARBA" id="ARBA00022692"/>
    </source>
</evidence>